<dbReference type="GO" id="GO:0016491">
    <property type="term" value="F:oxidoreductase activity"/>
    <property type="evidence" value="ECO:0007669"/>
    <property type="project" value="InterPro"/>
</dbReference>
<dbReference type="AlphaFoldDB" id="A0AAN6YNI9"/>
<feature type="compositionally biased region" description="Pro residues" evidence="1">
    <location>
        <begin position="312"/>
        <end position="322"/>
    </location>
</feature>
<proteinExistence type="predicted"/>
<feature type="compositionally biased region" description="Basic and acidic residues" evidence="1">
    <location>
        <begin position="278"/>
        <end position="296"/>
    </location>
</feature>
<comment type="caution">
    <text evidence="3">The sequence shown here is derived from an EMBL/GenBank/DDBJ whole genome shotgun (WGS) entry which is preliminary data.</text>
</comment>
<keyword evidence="4" id="KW-1185">Reference proteome</keyword>
<feature type="compositionally biased region" description="Polar residues" evidence="1">
    <location>
        <begin position="297"/>
        <end position="311"/>
    </location>
</feature>
<dbReference type="EMBL" id="MU858046">
    <property type="protein sequence ID" value="KAK4219962.1"/>
    <property type="molecule type" value="Genomic_DNA"/>
</dbReference>
<feature type="region of interest" description="Disordered" evidence="1">
    <location>
        <begin position="257"/>
        <end position="327"/>
    </location>
</feature>
<dbReference type="InterPro" id="IPR036249">
    <property type="entry name" value="Thioredoxin-like_sf"/>
</dbReference>
<dbReference type="PANTHER" id="PTHR13887:SF41">
    <property type="entry name" value="THIOREDOXIN SUPERFAMILY PROTEIN"/>
    <property type="match status" value="1"/>
</dbReference>
<feature type="region of interest" description="Disordered" evidence="1">
    <location>
        <begin position="143"/>
        <end position="176"/>
    </location>
</feature>
<reference evidence="3" key="2">
    <citation type="submission" date="2023-05" db="EMBL/GenBank/DDBJ databases">
        <authorList>
            <consortium name="Lawrence Berkeley National Laboratory"/>
            <person name="Steindorff A."/>
            <person name="Hensen N."/>
            <person name="Bonometti L."/>
            <person name="Westerberg I."/>
            <person name="Brannstrom I.O."/>
            <person name="Guillou S."/>
            <person name="Cros-Aarteil S."/>
            <person name="Calhoun S."/>
            <person name="Haridas S."/>
            <person name="Kuo A."/>
            <person name="Mondo S."/>
            <person name="Pangilinan J."/>
            <person name="Riley R."/>
            <person name="Labutti K."/>
            <person name="Andreopoulos B."/>
            <person name="Lipzen A."/>
            <person name="Chen C."/>
            <person name="Yanf M."/>
            <person name="Daum C."/>
            <person name="Ng V."/>
            <person name="Clum A."/>
            <person name="Ohm R."/>
            <person name="Martin F."/>
            <person name="Silar P."/>
            <person name="Natvig D."/>
            <person name="Lalanne C."/>
            <person name="Gautier V."/>
            <person name="Ament-Velasquez S.L."/>
            <person name="Kruys A."/>
            <person name="Hutchinson M.I."/>
            <person name="Powell A.J."/>
            <person name="Barry K."/>
            <person name="Miller A.N."/>
            <person name="Grigoriev I.V."/>
            <person name="Debuchy R."/>
            <person name="Gladieux P."/>
            <person name="Thoren M.H."/>
            <person name="Johannesson H."/>
        </authorList>
    </citation>
    <scope>NUCLEOTIDE SEQUENCE</scope>
    <source>
        <strain evidence="3">PSN293</strain>
    </source>
</reference>
<feature type="compositionally biased region" description="Low complexity" evidence="1">
    <location>
        <begin position="266"/>
        <end position="277"/>
    </location>
</feature>
<feature type="compositionally biased region" description="Polar residues" evidence="1">
    <location>
        <begin position="150"/>
        <end position="159"/>
    </location>
</feature>
<organism evidence="3 4">
    <name type="scientific">Rhypophila decipiens</name>
    <dbReference type="NCBI Taxonomy" id="261697"/>
    <lineage>
        <taxon>Eukaryota</taxon>
        <taxon>Fungi</taxon>
        <taxon>Dikarya</taxon>
        <taxon>Ascomycota</taxon>
        <taxon>Pezizomycotina</taxon>
        <taxon>Sordariomycetes</taxon>
        <taxon>Sordariomycetidae</taxon>
        <taxon>Sordariales</taxon>
        <taxon>Naviculisporaceae</taxon>
        <taxon>Rhypophila</taxon>
    </lineage>
</organism>
<evidence type="ECO:0000256" key="1">
    <source>
        <dbReference type="SAM" id="MobiDB-lite"/>
    </source>
</evidence>
<accession>A0AAN6YNI9</accession>
<dbReference type="Gene3D" id="3.40.30.10">
    <property type="entry name" value="Glutaredoxin"/>
    <property type="match status" value="1"/>
</dbReference>
<reference evidence="3" key="1">
    <citation type="journal article" date="2023" name="Mol. Phylogenet. Evol.">
        <title>Genome-scale phylogeny and comparative genomics of the fungal order Sordariales.</title>
        <authorList>
            <person name="Hensen N."/>
            <person name="Bonometti L."/>
            <person name="Westerberg I."/>
            <person name="Brannstrom I.O."/>
            <person name="Guillou S."/>
            <person name="Cros-Aarteil S."/>
            <person name="Calhoun S."/>
            <person name="Haridas S."/>
            <person name="Kuo A."/>
            <person name="Mondo S."/>
            <person name="Pangilinan J."/>
            <person name="Riley R."/>
            <person name="LaButti K."/>
            <person name="Andreopoulos B."/>
            <person name="Lipzen A."/>
            <person name="Chen C."/>
            <person name="Yan M."/>
            <person name="Daum C."/>
            <person name="Ng V."/>
            <person name="Clum A."/>
            <person name="Steindorff A."/>
            <person name="Ohm R.A."/>
            <person name="Martin F."/>
            <person name="Silar P."/>
            <person name="Natvig D.O."/>
            <person name="Lalanne C."/>
            <person name="Gautier V."/>
            <person name="Ament-Velasquez S.L."/>
            <person name="Kruys A."/>
            <person name="Hutchinson M.I."/>
            <person name="Powell A.J."/>
            <person name="Barry K."/>
            <person name="Miller A.N."/>
            <person name="Grigoriev I.V."/>
            <person name="Debuchy R."/>
            <person name="Gladieux P."/>
            <person name="Hiltunen Thoren M."/>
            <person name="Johannesson H."/>
        </authorList>
    </citation>
    <scope>NUCLEOTIDE SEQUENCE</scope>
    <source>
        <strain evidence="3">PSN293</strain>
    </source>
</reference>
<sequence length="364" mass="40655">MGSSDVDMVMTDVDTGLTSKKRIKFEVELYGDIVCPWSYLGKKSLDSAIESYSTKHPDDVFDIIWKPFLLWPAAEVSAYDKRAPMVKMVGPARAPGVFARLFSLAAEYGIHFNWDGLVGNSADSHKLVMLAYEIDQKLRNEQEEQFPGQRFQQRNQHSAPPTPDSGLSEAEAPSQTRSILNQTQHAFLEALFYTTLTQGFDPSDRSFLISLALSMDPPLATYPSELVAYLEGEESTRKLGLGLDRSSSHIKTLAAEPRVEHHPVEQQKQQHQNQNSSKKAEERVRNRINMKDDKESANNVNPTPKDSSSKGSPPPPPPPPPQRVINAVPSVIVQGRYRVGGMQKPEVYLRVFEKVREGYLASSS</sequence>
<dbReference type="Pfam" id="PF01323">
    <property type="entry name" value="DSBA"/>
    <property type="match status" value="1"/>
</dbReference>
<dbReference type="Proteomes" id="UP001301769">
    <property type="component" value="Unassembled WGS sequence"/>
</dbReference>
<feature type="domain" description="DSBA-like thioredoxin" evidence="2">
    <location>
        <begin position="27"/>
        <end position="136"/>
    </location>
</feature>
<evidence type="ECO:0000259" key="2">
    <source>
        <dbReference type="Pfam" id="PF01323"/>
    </source>
</evidence>
<name>A0AAN6YNI9_9PEZI</name>
<evidence type="ECO:0000313" key="4">
    <source>
        <dbReference type="Proteomes" id="UP001301769"/>
    </source>
</evidence>
<protein>
    <recommendedName>
        <fullName evidence="2">DSBA-like thioredoxin domain-containing protein</fullName>
    </recommendedName>
</protein>
<dbReference type="SUPFAM" id="SSF52833">
    <property type="entry name" value="Thioredoxin-like"/>
    <property type="match status" value="1"/>
</dbReference>
<evidence type="ECO:0000313" key="3">
    <source>
        <dbReference type="EMBL" id="KAK4219962.1"/>
    </source>
</evidence>
<dbReference type="InterPro" id="IPR001853">
    <property type="entry name" value="DSBA-like_thioredoxin_dom"/>
</dbReference>
<dbReference type="PANTHER" id="PTHR13887">
    <property type="entry name" value="GLUTATHIONE S-TRANSFERASE KAPPA"/>
    <property type="match status" value="1"/>
</dbReference>
<gene>
    <name evidence="3" type="ORF">QBC37DRAFT_75025</name>
</gene>